<gene>
    <name evidence="2" type="ORF">N866_07070</name>
</gene>
<name>A0A021VTZ2_9CELL</name>
<dbReference type="Proteomes" id="UP000019753">
    <property type="component" value="Unassembled WGS sequence"/>
</dbReference>
<evidence type="ECO:0000256" key="1">
    <source>
        <dbReference type="SAM" id="MobiDB-lite"/>
    </source>
</evidence>
<evidence type="ECO:0000313" key="3">
    <source>
        <dbReference type="Proteomes" id="UP000019753"/>
    </source>
</evidence>
<feature type="region of interest" description="Disordered" evidence="1">
    <location>
        <begin position="23"/>
        <end position="85"/>
    </location>
</feature>
<dbReference type="EMBL" id="AXCW01000022">
    <property type="protein sequence ID" value="EYR64664.1"/>
    <property type="molecule type" value="Genomic_DNA"/>
</dbReference>
<protein>
    <submittedName>
        <fullName evidence="2">Uncharacterized protein</fullName>
    </submittedName>
</protein>
<accession>A0A021VTZ2</accession>
<sequence>MTALSCRYGCPGPARLYLAGRLCPDHAPAPQPDPPAGTTLADRRRHAFRPPATTVLDDRAIASGKRRSTPTTYRAARAAEETRRG</sequence>
<reference evidence="2 3" key="1">
    <citation type="submission" date="2014-01" db="EMBL/GenBank/DDBJ databases">
        <title>Actinotalea ferrariae CF5-4.</title>
        <authorList>
            <person name="Chen F."/>
            <person name="Li Y."/>
            <person name="Wang G."/>
        </authorList>
    </citation>
    <scope>NUCLEOTIDE SEQUENCE [LARGE SCALE GENOMIC DNA]</scope>
    <source>
        <strain evidence="2 3">CF5-4</strain>
    </source>
</reference>
<proteinExistence type="predicted"/>
<evidence type="ECO:0000313" key="2">
    <source>
        <dbReference type="EMBL" id="EYR64664.1"/>
    </source>
</evidence>
<keyword evidence="3" id="KW-1185">Reference proteome</keyword>
<dbReference type="AlphaFoldDB" id="A0A021VTZ2"/>
<organism evidence="2 3">
    <name type="scientific">Actinotalea ferrariae CF5-4</name>
    <dbReference type="NCBI Taxonomy" id="948458"/>
    <lineage>
        <taxon>Bacteria</taxon>
        <taxon>Bacillati</taxon>
        <taxon>Actinomycetota</taxon>
        <taxon>Actinomycetes</taxon>
        <taxon>Micrococcales</taxon>
        <taxon>Cellulomonadaceae</taxon>
        <taxon>Actinotalea</taxon>
    </lineage>
</organism>
<comment type="caution">
    <text evidence="2">The sequence shown here is derived from an EMBL/GenBank/DDBJ whole genome shotgun (WGS) entry which is preliminary data.</text>
</comment>
<dbReference type="RefSeq" id="WP_034222670.1">
    <property type="nucleotide sequence ID" value="NZ_AXCW01000022.1"/>
</dbReference>